<dbReference type="AlphaFoldDB" id="A0A9P0EAQ3"/>
<feature type="transmembrane region" description="Helical" evidence="7">
    <location>
        <begin position="259"/>
        <end position="280"/>
    </location>
</feature>
<gene>
    <name evidence="10" type="ORF">NEZAVI_LOCUS3742</name>
</gene>
<evidence type="ECO:0000256" key="1">
    <source>
        <dbReference type="ARBA" id="ARBA00004141"/>
    </source>
</evidence>
<feature type="transmembrane region" description="Helical" evidence="7">
    <location>
        <begin position="292"/>
        <end position="310"/>
    </location>
</feature>
<evidence type="ECO:0000256" key="3">
    <source>
        <dbReference type="ARBA" id="ARBA00022692"/>
    </source>
</evidence>
<dbReference type="CDD" id="cd00051">
    <property type="entry name" value="EFh"/>
    <property type="match status" value="1"/>
</dbReference>
<dbReference type="InterPro" id="IPR002048">
    <property type="entry name" value="EF_hand_dom"/>
</dbReference>
<organism evidence="10 11">
    <name type="scientific">Nezara viridula</name>
    <name type="common">Southern green stink bug</name>
    <name type="synonym">Cimex viridulus</name>
    <dbReference type="NCBI Taxonomy" id="85310"/>
    <lineage>
        <taxon>Eukaryota</taxon>
        <taxon>Metazoa</taxon>
        <taxon>Ecdysozoa</taxon>
        <taxon>Arthropoda</taxon>
        <taxon>Hexapoda</taxon>
        <taxon>Insecta</taxon>
        <taxon>Pterygota</taxon>
        <taxon>Neoptera</taxon>
        <taxon>Paraneoptera</taxon>
        <taxon>Hemiptera</taxon>
        <taxon>Heteroptera</taxon>
        <taxon>Panheteroptera</taxon>
        <taxon>Pentatomomorpha</taxon>
        <taxon>Pentatomoidea</taxon>
        <taxon>Pentatomidae</taxon>
        <taxon>Pentatominae</taxon>
        <taxon>Nezara</taxon>
    </lineage>
</organism>
<name>A0A9P0EAQ3_NEZVI</name>
<feature type="transmembrane region" description="Helical" evidence="7">
    <location>
        <begin position="204"/>
        <end position="225"/>
    </location>
</feature>
<keyword evidence="5 7" id="KW-1133">Transmembrane helix</keyword>
<dbReference type="GO" id="GO:0005509">
    <property type="term" value="F:calcium ion binding"/>
    <property type="evidence" value="ECO:0007669"/>
    <property type="project" value="InterPro"/>
</dbReference>
<dbReference type="InterPro" id="IPR022764">
    <property type="entry name" value="Peptidase_S54_rhomboid_dom"/>
</dbReference>
<dbReference type="Proteomes" id="UP001152798">
    <property type="component" value="Chromosome 2"/>
</dbReference>
<dbReference type="PROSITE" id="PS00018">
    <property type="entry name" value="EF_HAND_1"/>
    <property type="match status" value="1"/>
</dbReference>
<evidence type="ECO:0000256" key="4">
    <source>
        <dbReference type="ARBA" id="ARBA00022837"/>
    </source>
</evidence>
<sequence length="353" mass="39992">MNSIQRSREGDSEIPLEPRESKLQDIFAKLDHNGDGRIDIDELSEELKRHHVYVPVPKIQKMKSTGNSFITYDDFLKLMSSGRSKNYFQKVLLQYMKHVIPPSSRKSVDLTDGEYEDQYTCEPPAICMLLVSIVEISLFCYDLLLKGGHSFTGPAAMLLIYNPYRRIEIWRFLSYMFVHVGTFHLVVNVVVQILLGVPLEMVHGWWRVLIVYVSGVVAGSLSTSITDPKVYLAGASGGVYAIITAHVASIIMNWSEMQFAFFQLLVFLLLTVTDVGSAIYNRYMNVDDKIGYTAHLAGGLSGLLVGLYILRNLEVHSWEKKISLIAVIVFVLVIVAFIAFNIFYPDYFPKQEL</sequence>
<protein>
    <recommendedName>
        <fullName evidence="12">Rhomboid protease</fullName>
    </recommendedName>
</protein>
<reference evidence="10" key="1">
    <citation type="submission" date="2022-01" db="EMBL/GenBank/DDBJ databases">
        <authorList>
            <person name="King R."/>
        </authorList>
    </citation>
    <scope>NUCLEOTIDE SEQUENCE</scope>
</reference>
<keyword evidence="4" id="KW-0106">Calcium</keyword>
<evidence type="ECO:0000313" key="11">
    <source>
        <dbReference type="Proteomes" id="UP001152798"/>
    </source>
</evidence>
<evidence type="ECO:0000256" key="6">
    <source>
        <dbReference type="ARBA" id="ARBA00023136"/>
    </source>
</evidence>
<dbReference type="Gene3D" id="1.10.238.10">
    <property type="entry name" value="EF-hand"/>
    <property type="match status" value="1"/>
</dbReference>
<evidence type="ECO:0008006" key="12">
    <source>
        <dbReference type="Google" id="ProtNLM"/>
    </source>
</evidence>
<feature type="transmembrane region" description="Helical" evidence="7">
    <location>
        <begin position="231"/>
        <end position="252"/>
    </location>
</feature>
<dbReference type="Pfam" id="PF01694">
    <property type="entry name" value="Rhomboid"/>
    <property type="match status" value="1"/>
</dbReference>
<proteinExistence type="inferred from homology"/>
<evidence type="ECO:0000256" key="5">
    <source>
        <dbReference type="ARBA" id="ARBA00022989"/>
    </source>
</evidence>
<evidence type="ECO:0000256" key="7">
    <source>
        <dbReference type="SAM" id="Phobius"/>
    </source>
</evidence>
<feature type="domain" description="EF-hand" evidence="9">
    <location>
        <begin position="20"/>
        <end position="80"/>
    </location>
</feature>
<evidence type="ECO:0000259" key="9">
    <source>
        <dbReference type="Pfam" id="PF13499"/>
    </source>
</evidence>
<dbReference type="SUPFAM" id="SSF47473">
    <property type="entry name" value="EF-hand"/>
    <property type="match status" value="1"/>
</dbReference>
<feature type="transmembrane region" description="Helical" evidence="7">
    <location>
        <begin position="172"/>
        <end position="197"/>
    </location>
</feature>
<dbReference type="EMBL" id="OV725078">
    <property type="protein sequence ID" value="CAH1393008.1"/>
    <property type="molecule type" value="Genomic_DNA"/>
</dbReference>
<dbReference type="PANTHER" id="PTHR45840">
    <property type="entry name" value="RHOMBOID-RELATED PROTEIN"/>
    <property type="match status" value="1"/>
</dbReference>
<dbReference type="SUPFAM" id="SSF144091">
    <property type="entry name" value="Rhomboid-like"/>
    <property type="match status" value="1"/>
</dbReference>
<dbReference type="GO" id="GO:0016020">
    <property type="term" value="C:membrane"/>
    <property type="evidence" value="ECO:0007669"/>
    <property type="project" value="UniProtKB-SubCell"/>
</dbReference>
<feature type="transmembrane region" description="Helical" evidence="7">
    <location>
        <begin position="322"/>
        <end position="344"/>
    </location>
</feature>
<evidence type="ECO:0000256" key="2">
    <source>
        <dbReference type="ARBA" id="ARBA00009045"/>
    </source>
</evidence>
<dbReference type="PANTHER" id="PTHR45840:SF8">
    <property type="entry name" value="RHOMBOID PROTEASE"/>
    <property type="match status" value="1"/>
</dbReference>
<comment type="subcellular location">
    <subcellularLocation>
        <location evidence="1">Membrane</location>
        <topology evidence="1">Multi-pass membrane protein</topology>
    </subcellularLocation>
</comment>
<dbReference type="InterPro" id="IPR018247">
    <property type="entry name" value="EF_Hand_1_Ca_BS"/>
</dbReference>
<keyword evidence="3 7" id="KW-0812">Transmembrane</keyword>
<dbReference type="Pfam" id="PF13499">
    <property type="entry name" value="EF-hand_7"/>
    <property type="match status" value="1"/>
</dbReference>
<keyword evidence="11" id="KW-1185">Reference proteome</keyword>
<evidence type="ECO:0000259" key="8">
    <source>
        <dbReference type="Pfam" id="PF01694"/>
    </source>
</evidence>
<dbReference type="InterPro" id="IPR035952">
    <property type="entry name" value="Rhomboid-like_sf"/>
</dbReference>
<dbReference type="Gene3D" id="1.20.1540.10">
    <property type="entry name" value="Rhomboid-like"/>
    <property type="match status" value="1"/>
</dbReference>
<dbReference type="OrthoDB" id="418595at2759"/>
<comment type="similarity">
    <text evidence="2">Belongs to the peptidase S54 family.</text>
</comment>
<keyword evidence="6 7" id="KW-0472">Membrane</keyword>
<dbReference type="GO" id="GO:0004252">
    <property type="term" value="F:serine-type endopeptidase activity"/>
    <property type="evidence" value="ECO:0007669"/>
    <property type="project" value="InterPro"/>
</dbReference>
<feature type="domain" description="Peptidase S54 rhomboid" evidence="8">
    <location>
        <begin position="168"/>
        <end position="311"/>
    </location>
</feature>
<evidence type="ECO:0000313" key="10">
    <source>
        <dbReference type="EMBL" id="CAH1393008.1"/>
    </source>
</evidence>
<accession>A0A9P0EAQ3</accession>
<dbReference type="InterPro" id="IPR051739">
    <property type="entry name" value="Rhomboid_IM_Serine_Proteases"/>
</dbReference>
<dbReference type="InterPro" id="IPR011992">
    <property type="entry name" value="EF-hand-dom_pair"/>
</dbReference>